<proteinExistence type="predicted"/>
<dbReference type="SUPFAM" id="SSF52540">
    <property type="entry name" value="P-loop containing nucleoside triphosphate hydrolases"/>
    <property type="match status" value="1"/>
</dbReference>
<dbReference type="InterPro" id="IPR027417">
    <property type="entry name" value="P-loop_NTPase"/>
</dbReference>
<dbReference type="STRING" id="50990.A0A4Y7Q7Z8"/>
<dbReference type="VEuPathDB" id="FungiDB:BD410DRAFT_722021"/>
<reference evidence="1 2" key="1">
    <citation type="submission" date="2018-06" db="EMBL/GenBank/DDBJ databases">
        <title>A transcriptomic atlas of mushroom development highlights an independent origin of complex multicellularity.</title>
        <authorList>
            <consortium name="DOE Joint Genome Institute"/>
            <person name="Krizsan K."/>
            <person name="Almasi E."/>
            <person name="Merenyi Z."/>
            <person name="Sahu N."/>
            <person name="Viragh M."/>
            <person name="Koszo T."/>
            <person name="Mondo S."/>
            <person name="Kiss B."/>
            <person name="Balint B."/>
            <person name="Kues U."/>
            <person name="Barry K."/>
            <person name="Hegedus J.C."/>
            <person name="Henrissat B."/>
            <person name="Johnson J."/>
            <person name="Lipzen A."/>
            <person name="Ohm R."/>
            <person name="Nagy I."/>
            <person name="Pangilinan J."/>
            <person name="Yan J."/>
            <person name="Xiong Y."/>
            <person name="Grigoriev I.V."/>
            <person name="Hibbett D.S."/>
            <person name="Nagy L.G."/>
        </authorList>
    </citation>
    <scope>NUCLEOTIDE SEQUENCE [LARGE SCALE GENOMIC DNA]</scope>
    <source>
        <strain evidence="1 2">SZMC22713</strain>
    </source>
</reference>
<evidence type="ECO:0000313" key="2">
    <source>
        <dbReference type="Proteomes" id="UP000294933"/>
    </source>
</evidence>
<dbReference type="Proteomes" id="UP000294933">
    <property type="component" value="Unassembled WGS sequence"/>
</dbReference>
<dbReference type="AlphaFoldDB" id="A0A4Y7Q7Z8"/>
<sequence length="66" mass="7600">MTINKSQGQSVRYVGLDLRTHVFTHGQLYVALSRCTSRSNITVLLKEEEMETKITKNIVYKEVLID</sequence>
<evidence type="ECO:0008006" key="3">
    <source>
        <dbReference type="Google" id="ProtNLM"/>
    </source>
</evidence>
<evidence type="ECO:0000313" key="1">
    <source>
        <dbReference type="EMBL" id="TDL22960.1"/>
    </source>
</evidence>
<dbReference type="EMBL" id="ML170172">
    <property type="protein sequence ID" value="TDL22960.1"/>
    <property type="molecule type" value="Genomic_DNA"/>
</dbReference>
<name>A0A4Y7Q7Z8_9AGAM</name>
<keyword evidence="2" id="KW-1185">Reference proteome</keyword>
<accession>A0A4Y7Q7Z8</accession>
<gene>
    <name evidence="1" type="ORF">BD410DRAFT_722021</name>
</gene>
<organism evidence="1 2">
    <name type="scientific">Rickenella mellea</name>
    <dbReference type="NCBI Taxonomy" id="50990"/>
    <lineage>
        <taxon>Eukaryota</taxon>
        <taxon>Fungi</taxon>
        <taxon>Dikarya</taxon>
        <taxon>Basidiomycota</taxon>
        <taxon>Agaricomycotina</taxon>
        <taxon>Agaricomycetes</taxon>
        <taxon>Hymenochaetales</taxon>
        <taxon>Rickenellaceae</taxon>
        <taxon>Rickenella</taxon>
    </lineage>
</organism>
<dbReference type="OrthoDB" id="3353471at2759"/>
<protein>
    <recommendedName>
        <fullName evidence="3">Helicase</fullName>
    </recommendedName>
</protein>